<feature type="transmembrane region" description="Helical" evidence="1">
    <location>
        <begin position="12"/>
        <end position="32"/>
    </location>
</feature>
<evidence type="ECO:0008006" key="4">
    <source>
        <dbReference type="Google" id="ProtNLM"/>
    </source>
</evidence>
<dbReference type="PANTHER" id="PTHR33973">
    <property type="entry name" value="OS07G0153300 PROTEIN"/>
    <property type="match status" value="1"/>
</dbReference>
<dbReference type="Pfam" id="PF07103">
    <property type="entry name" value="DUF1365"/>
    <property type="match status" value="1"/>
</dbReference>
<dbReference type="EMBL" id="KZ613550">
    <property type="protein sequence ID" value="PMD12431.1"/>
    <property type="molecule type" value="Genomic_DNA"/>
</dbReference>
<evidence type="ECO:0000313" key="3">
    <source>
        <dbReference type="Proteomes" id="UP000235672"/>
    </source>
</evidence>
<sequence length="597" mass="68566">MESSPLPLLPLAIVLFFGKAIDVFFLVGLGIYQNWARVQELANLYLNPTTVINVTKAATVLFILLQLTRYMIGIKRRSSSSDGFAARPMFFPCRTSHVRMFPIKHGFGYSYLLTGVPVGWKGSVGGMISEDDRKEQAAWYIRLLSFDPGRAWYTINGDDYLDRGHMEGGLQGKLKKYLEGQGIDPNRYTHAYLVTAARFLGYASNPLSVWYLYSASRELTALILEVNNTFDERRIYFLEPNCTPKSPASNSNEFSKPRYSGTWNKDFYVSVFNARAGSYSLAAYDPFYPHLSSPRTIDSTVTLSSPEGKAKLIARIYSIDNAVDPATMTVWQKTSFLARWWWVGLATFPRTIQQAVIILVRKKLPWVFRPEPRGSTIARRADETELFIENLFRRYLRNMVENSEKKLRVRYIPAGPFDISPEVMMSSSAQLAEEEVEELVIQVLTPIFYSRVVRYGDILDGIFSECHESSTVSLSNVDFLMKFEWERQAFTYPRPGLRETYSYKLLHKLRRRPAPIVCLDEPKMAPPQPLFTPKESLRSLDAFVLRHSCVAEQKEYWARLWKLFIAQRIAFGWAEILDLEVFVTKSVVLWTIAKHVF</sequence>
<keyword evidence="1" id="KW-0472">Membrane</keyword>
<dbReference type="OrthoDB" id="3340520at2759"/>
<protein>
    <recommendedName>
        <fullName evidence="4">DUF1365-domain-containing protein</fullName>
    </recommendedName>
</protein>
<dbReference type="AlphaFoldDB" id="A0A2J6PEF2"/>
<evidence type="ECO:0000256" key="1">
    <source>
        <dbReference type="SAM" id="Phobius"/>
    </source>
</evidence>
<organism evidence="2 3">
    <name type="scientific">Hyaloscypha hepaticicola</name>
    <dbReference type="NCBI Taxonomy" id="2082293"/>
    <lineage>
        <taxon>Eukaryota</taxon>
        <taxon>Fungi</taxon>
        <taxon>Dikarya</taxon>
        <taxon>Ascomycota</taxon>
        <taxon>Pezizomycotina</taxon>
        <taxon>Leotiomycetes</taxon>
        <taxon>Helotiales</taxon>
        <taxon>Hyaloscyphaceae</taxon>
        <taxon>Hyaloscypha</taxon>
    </lineage>
</organism>
<keyword evidence="1" id="KW-1133">Transmembrane helix</keyword>
<reference evidence="2 3" key="1">
    <citation type="submission" date="2016-05" db="EMBL/GenBank/DDBJ databases">
        <title>A degradative enzymes factory behind the ericoid mycorrhizal symbiosis.</title>
        <authorList>
            <consortium name="DOE Joint Genome Institute"/>
            <person name="Martino E."/>
            <person name="Morin E."/>
            <person name="Grelet G."/>
            <person name="Kuo A."/>
            <person name="Kohler A."/>
            <person name="Daghino S."/>
            <person name="Barry K."/>
            <person name="Choi C."/>
            <person name="Cichocki N."/>
            <person name="Clum A."/>
            <person name="Copeland A."/>
            <person name="Hainaut M."/>
            <person name="Haridas S."/>
            <person name="Labutti K."/>
            <person name="Lindquist E."/>
            <person name="Lipzen A."/>
            <person name="Khouja H.-R."/>
            <person name="Murat C."/>
            <person name="Ohm R."/>
            <person name="Olson A."/>
            <person name="Spatafora J."/>
            <person name="Veneault-Fourrey C."/>
            <person name="Henrissat B."/>
            <person name="Grigoriev I."/>
            <person name="Martin F."/>
            <person name="Perotto S."/>
        </authorList>
    </citation>
    <scope>NUCLEOTIDE SEQUENCE [LARGE SCALE GENOMIC DNA]</scope>
    <source>
        <strain evidence="2 3">UAMH 7357</strain>
    </source>
</reference>
<feature type="transmembrane region" description="Helical" evidence="1">
    <location>
        <begin position="44"/>
        <end position="67"/>
    </location>
</feature>
<dbReference type="Proteomes" id="UP000235672">
    <property type="component" value="Unassembled WGS sequence"/>
</dbReference>
<dbReference type="PANTHER" id="PTHR33973:SF4">
    <property type="entry name" value="OS07G0153300 PROTEIN"/>
    <property type="match status" value="1"/>
</dbReference>
<dbReference type="InterPro" id="IPR010775">
    <property type="entry name" value="DUF1365"/>
</dbReference>
<evidence type="ECO:0000313" key="2">
    <source>
        <dbReference type="EMBL" id="PMD12431.1"/>
    </source>
</evidence>
<gene>
    <name evidence="2" type="ORF">NA56DRAFT_485085</name>
</gene>
<proteinExistence type="predicted"/>
<accession>A0A2J6PEF2</accession>
<keyword evidence="1" id="KW-0812">Transmembrane</keyword>
<keyword evidence="3" id="KW-1185">Reference proteome</keyword>
<name>A0A2J6PEF2_9HELO</name>